<evidence type="ECO:0000256" key="2">
    <source>
        <dbReference type="ARBA" id="ARBA00022723"/>
    </source>
</evidence>
<sequence length="156" mass="17603">MDAQAKKKSLFRAKLNAQKQEKQRIDSPLVRYNEHEQPVCRVCDVVIKSEALWPAHQASRKHHEAIEKFKANAAALNRSNNSEPEASKELPKLKSDSNRELHGKSEHSSAVPTHRPSTLPPGFFDNQETKRQKSGLECCDIVLSLCMMGRELCSTI</sequence>
<dbReference type="InterPro" id="IPR040050">
    <property type="entry name" value="ZNF830-like"/>
</dbReference>
<accession>A0AAV6X079</accession>
<dbReference type="Pfam" id="PF12874">
    <property type="entry name" value="zf-met"/>
    <property type="match status" value="1"/>
</dbReference>
<keyword evidence="10" id="KW-1185">Reference proteome</keyword>
<dbReference type="GO" id="GO:0044773">
    <property type="term" value="P:mitotic DNA damage checkpoint signaling"/>
    <property type="evidence" value="ECO:0007669"/>
    <property type="project" value="TreeGrafter"/>
</dbReference>
<dbReference type="InterPro" id="IPR013087">
    <property type="entry name" value="Znf_C2H2_type"/>
</dbReference>
<dbReference type="GO" id="GO:0033260">
    <property type="term" value="P:nuclear DNA replication"/>
    <property type="evidence" value="ECO:0007669"/>
    <property type="project" value="TreeGrafter"/>
</dbReference>
<feature type="compositionally biased region" description="Basic residues" evidence="7">
    <location>
        <begin position="1"/>
        <end position="11"/>
    </location>
</feature>
<comment type="subcellular location">
    <subcellularLocation>
        <location evidence="1">Nucleus</location>
    </subcellularLocation>
</comment>
<dbReference type="GO" id="GO:0005681">
    <property type="term" value="C:spliceosomal complex"/>
    <property type="evidence" value="ECO:0007669"/>
    <property type="project" value="InterPro"/>
</dbReference>
<evidence type="ECO:0000256" key="5">
    <source>
        <dbReference type="ARBA" id="ARBA00023054"/>
    </source>
</evidence>
<evidence type="ECO:0000313" key="10">
    <source>
        <dbReference type="Proteomes" id="UP000826271"/>
    </source>
</evidence>
<organism evidence="9 10">
    <name type="scientific">Buddleja alternifolia</name>
    <dbReference type="NCBI Taxonomy" id="168488"/>
    <lineage>
        <taxon>Eukaryota</taxon>
        <taxon>Viridiplantae</taxon>
        <taxon>Streptophyta</taxon>
        <taxon>Embryophyta</taxon>
        <taxon>Tracheophyta</taxon>
        <taxon>Spermatophyta</taxon>
        <taxon>Magnoliopsida</taxon>
        <taxon>eudicotyledons</taxon>
        <taxon>Gunneridae</taxon>
        <taxon>Pentapetalae</taxon>
        <taxon>asterids</taxon>
        <taxon>lamiids</taxon>
        <taxon>Lamiales</taxon>
        <taxon>Scrophulariaceae</taxon>
        <taxon>Buddlejeae</taxon>
        <taxon>Buddleja</taxon>
    </lineage>
</organism>
<feature type="compositionally biased region" description="Basic and acidic residues" evidence="7">
    <location>
        <begin position="85"/>
        <end position="107"/>
    </location>
</feature>
<dbReference type="PANTHER" id="PTHR13278">
    <property type="entry name" value="ZINC FINGER PROTEIN 830"/>
    <property type="match status" value="1"/>
</dbReference>
<proteinExistence type="predicted"/>
<comment type="caution">
    <text evidence="9">The sequence shown here is derived from an EMBL/GenBank/DDBJ whole genome shotgun (WGS) entry which is preliminary data.</text>
</comment>
<evidence type="ECO:0000256" key="4">
    <source>
        <dbReference type="ARBA" id="ARBA00022833"/>
    </source>
</evidence>
<keyword evidence="6" id="KW-0539">Nucleus</keyword>
<reference evidence="9" key="1">
    <citation type="submission" date="2019-10" db="EMBL/GenBank/DDBJ databases">
        <authorList>
            <person name="Zhang R."/>
            <person name="Pan Y."/>
            <person name="Wang J."/>
            <person name="Ma R."/>
            <person name="Yu S."/>
        </authorList>
    </citation>
    <scope>NUCLEOTIDE SEQUENCE</scope>
    <source>
        <strain evidence="9">LA-IB0</strain>
        <tissue evidence="9">Leaf</tissue>
    </source>
</reference>
<dbReference type="GO" id="GO:0008270">
    <property type="term" value="F:zinc ion binding"/>
    <property type="evidence" value="ECO:0007669"/>
    <property type="project" value="UniProtKB-KW"/>
</dbReference>
<dbReference type="GO" id="GO:0003676">
    <property type="term" value="F:nucleic acid binding"/>
    <property type="evidence" value="ECO:0007669"/>
    <property type="project" value="InterPro"/>
</dbReference>
<feature type="region of interest" description="Disordered" evidence="7">
    <location>
        <begin position="1"/>
        <end position="26"/>
    </location>
</feature>
<keyword evidence="2" id="KW-0479">Metal-binding</keyword>
<gene>
    <name evidence="9" type="ORF">BUALT_Bualt11G0031000</name>
</gene>
<dbReference type="SUPFAM" id="SSF57667">
    <property type="entry name" value="beta-beta-alpha zinc fingers"/>
    <property type="match status" value="1"/>
</dbReference>
<evidence type="ECO:0000256" key="3">
    <source>
        <dbReference type="ARBA" id="ARBA00022771"/>
    </source>
</evidence>
<protein>
    <recommendedName>
        <fullName evidence="8">C2H2-type domain-containing protein</fullName>
    </recommendedName>
</protein>
<dbReference type="EMBL" id="WHWC01000011">
    <property type="protein sequence ID" value="KAG8373504.1"/>
    <property type="molecule type" value="Genomic_DNA"/>
</dbReference>
<keyword evidence="4" id="KW-0862">Zinc</keyword>
<name>A0AAV6X079_9LAMI</name>
<keyword evidence="5" id="KW-0175">Coiled coil</keyword>
<dbReference type="AlphaFoldDB" id="A0AAV6X079"/>
<evidence type="ECO:0000313" key="9">
    <source>
        <dbReference type="EMBL" id="KAG8373504.1"/>
    </source>
</evidence>
<evidence type="ECO:0000259" key="8">
    <source>
        <dbReference type="Pfam" id="PF12874"/>
    </source>
</evidence>
<dbReference type="PANTHER" id="PTHR13278:SF0">
    <property type="entry name" value="ZINC FINGER PROTEIN 830"/>
    <property type="match status" value="1"/>
</dbReference>
<feature type="domain" description="C2H2-type" evidence="8">
    <location>
        <begin position="39"/>
        <end position="62"/>
    </location>
</feature>
<evidence type="ECO:0000256" key="7">
    <source>
        <dbReference type="SAM" id="MobiDB-lite"/>
    </source>
</evidence>
<keyword evidence="3" id="KW-0863">Zinc-finger</keyword>
<dbReference type="InterPro" id="IPR036236">
    <property type="entry name" value="Znf_C2H2_sf"/>
</dbReference>
<feature type="region of interest" description="Disordered" evidence="7">
    <location>
        <begin position="76"/>
        <end position="127"/>
    </location>
</feature>
<evidence type="ECO:0000256" key="1">
    <source>
        <dbReference type="ARBA" id="ARBA00004123"/>
    </source>
</evidence>
<evidence type="ECO:0000256" key="6">
    <source>
        <dbReference type="ARBA" id="ARBA00023242"/>
    </source>
</evidence>
<dbReference type="GO" id="GO:0033314">
    <property type="term" value="P:mitotic DNA replication checkpoint signaling"/>
    <property type="evidence" value="ECO:0007669"/>
    <property type="project" value="TreeGrafter"/>
</dbReference>
<dbReference type="Proteomes" id="UP000826271">
    <property type="component" value="Unassembled WGS sequence"/>
</dbReference>